<reference evidence="1" key="2">
    <citation type="submission" date="2023-01" db="EMBL/GenBank/DDBJ databases">
        <authorList>
            <person name="Sun Q."/>
            <person name="Evtushenko L."/>
        </authorList>
    </citation>
    <scope>NUCLEOTIDE SEQUENCE</scope>
    <source>
        <strain evidence="1">VKM B-2222</strain>
    </source>
</reference>
<organism evidence="1 2">
    <name type="scientific">Paracoccus kondratievae</name>
    <dbReference type="NCBI Taxonomy" id="135740"/>
    <lineage>
        <taxon>Bacteria</taxon>
        <taxon>Pseudomonadati</taxon>
        <taxon>Pseudomonadota</taxon>
        <taxon>Alphaproteobacteria</taxon>
        <taxon>Rhodobacterales</taxon>
        <taxon>Paracoccaceae</taxon>
        <taxon>Paracoccus</taxon>
    </lineage>
</organism>
<name>A0AAD3RU74_9RHOB</name>
<dbReference type="AlphaFoldDB" id="A0AAD3RU74"/>
<proteinExistence type="predicted"/>
<sequence length="682" mass="73266">MAAVGAFFTAVWTGTSAAGAVGAALLKAAVGLALNIAVSKILAPKGPRPQELQTELRSSNAQRVRHLGRVRTSGAVMFWEWAHVSGQRRLFKLLAVADGGMTNVVQWYLDGEPVDVDAEGYVTTEPWNKGKVRLRWRKGVQGDQWDGGDYADLRAAFPSHWTINHRLRGVGTILATFDAVDGEDIAEVYSGGEPEVSALIDGADPYWAVSGQTMYSRNPAVHLSDILSNPTYGVVSDADLDLTRFAAALSDCNANVPTAGGTRPRYRSGVSYALSDALKDVAQKILDAMGGRAWITPEGKVAVEAGVWRAPTVTIEERHIVEMEYGAGTERIKRVTTLVPTYVAPEVRWQETTADPVDDAAAIARWGEGDPKGVDLLAVQHHGQAAHICKQMLARMNPARRMTIKLRSFGLRLIGERAVAVNLPRLGLSSTPFWIESLNFDGTNTTVELIEADPASFSWTAAEEGDPPEEAQSIDRGAATNTMSIDSVTVVTTDGDPYIRITGSYNAEPALAPFAQYRRSDQAGTFIWTDMIREEMVGGFSFRTPPLRDLTEYDVRASLSPPVPGGKVKPVIPYLEVTGIEVVANGTAPAEPVIVSSSGAAGGTLAVTFEPDLGANYHRTGLYRAAAGASFGTATLIKWSYDTSAQVTMSAAIPSAGARFWLRSENQSQVKSDPVEVGDYPA</sequence>
<gene>
    <name evidence="1" type="ORF">GCM10017635_27520</name>
</gene>
<protein>
    <recommendedName>
        <fullName evidence="3">Tip attachment protein J domain-containing protein</fullName>
    </recommendedName>
</protein>
<dbReference type="EMBL" id="BSFH01000079">
    <property type="protein sequence ID" value="GLK65278.1"/>
    <property type="molecule type" value="Genomic_DNA"/>
</dbReference>
<evidence type="ECO:0000313" key="1">
    <source>
        <dbReference type="EMBL" id="GLK65278.1"/>
    </source>
</evidence>
<evidence type="ECO:0008006" key="3">
    <source>
        <dbReference type="Google" id="ProtNLM"/>
    </source>
</evidence>
<evidence type="ECO:0000313" key="2">
    <source>
        <dbReference type="Proteomes" id="UP001143349"/>
    </source>
</evidence>
<keyword evidence="2" id="KW-1185">Reference proteome</keyword>
<accession>A0AAD3RU74</accession>
<comment type="caution">
    <text evidence="1">The sequence shown here is derived from an EMBL/GenBank/DDBJ whole genome shotgun (WGS) entry which is preliminary data.</text>
</comment>
<dbReference type="Proteomes" id="UP001143349">
    <property type="component" value="Unassembled WGS sequence"/>
</dbReference>
<reference evidence="1" key="1">
    <citation type="journal article" date="2014" name="Int. J. Syst. Evol. Microbiol.">
        <title>Complete genome sequence of Corynebacterium casei LMG S-19264T (=DSM 44701T), isolated from a smear-ripened cheese.</title>
        <authorList>
            <consortium name="US DOE Joint Genome Institute (JGI-PGF)"/>
            <person name="Walter F."/>
            <person name="Albersmeier A."/>
            <person name="Kalinowski J."/>
            <person name="Ruckert C."/>
        </authorList>
    </citation>
    <scope>NUCLEOTIDE SEQUENCE</scope>
    <source>
        <strain evidence="1">VKM B-2222</strain>
    </source>
</reference>
<dbReference type="RefSeq" id="WP_271180043.1">
    <property type="nucleotide sequence ID" value="NZ_BSFH01000079.1"/>
</dbReference>